<comment type="caution">
    <text evidence="1">The sequence shown here is derived from an EMBL/GenBank/DDBJ whole genome shotgun (WGS) entry which is preliminary data.</text>
</comment>
<dbReference type="EMBL" id="JASBWT010000001">
    <property type="protein sequence ID" value="KAJ9108831.1"/>
    <property type="molecule type" value="Genomic_DNA"/>
</dbReference>
<protein>
    <submittedName>
        <fullName evidence="1">Uncharacterized protein</fullName>
    </submittedName>
</protein>
<proteinExistence type="predicted"/>
<dbReference type="Proteomes" id="UP001227268">
    <property type="component" value="Unassembled WGS sequence"/>
</dbReference>
<organism evidence="1 2">
    <name type="scientific">Naganishia friedmannii</name>
    <dbReference type="NCBI Taxonomy" id="89922"/>
    <lineage>
        <taxon>Eukaryota</taxon>
        <taxon>Fungi</taxon>
        <taxon>Dikarya</taxon>
        <taxon>Basidiomycota</taxon>
        <taxon>Agaricomycotina</taxon>
        <taxon>Tremellomycetes</taxon>
        <taxon>Filobasidiales</taxon>
        <taxon>Filobasidiaceae</taxon>
        <taxon>Naganishia</taxon>
    </lineage>
</organism>
<evidence type="ECO:0000313" key="1">
    <source>
        <dbReference type="EMBL" id="KAJ9108831.1"/>
    </source>
</evidence>
<sequence length="316" mass="35092">MIHRTIPLALASQSLSIVIALTPYIREFVRRHLNPKQAVVLIEFDKLKRDFQEHQYEIHAKLISIMADRLVVHSGALRNIDWEAKSSTAVNSYMEQLVKEITTLHKVLYKYLAISTVHTIMGRVLEATNEKLGEEYRKIELKSEDAKKRMIQDVSYLQERTKALTDSTTPSPTAPLEDLVKSKSTPRRQMSSAINGLLRRKDPASASATSLHDIRDEIPTVSERDTSVADDEDDALTATIVQPSREDDLPHTAQNGMSNGNAGTDIPPAIASTEASPLTDDTSDNRIENPTDQAATVEPKLTDQEGSNLVGEVDVK</sequence>
<accession>A0ACC2WBP2</accession>
<name>A0ACC2WBP2_9TREE</name>
<keyword evidence="2" id="KW-1185">Reference proteome</keyword>
<reference evidence="1" key="1">
    <citation type="submission" date="2023-04" db="EMBL/GenBank/DDBJ databases">
        <title>Draft Genome sequencing of Naganishia species isolated from polar environments using Oxford Nanopore Technology.</title>
        <authorList>
            <person name="Leo P."/>
            <person name="Venkateswaran K."/>
        </authorList>
    </citation>
    <scope>NUCLEOTIDE SEQUENCE</scope>
    <source>
        <strain evidence="1">MNA-CCFEE 5423</strain>
    </source>
</reference>
<evidence type="ECO:0000313" key="2">
    <source>
        <dbReference type="Proteomes" id="UP001227268"/>
    </source>
</evidence>
<gene>
    <name evidence="1" type="ORF">QFC21_000151</name>
</gene>